<evidence type="ECO:0000313" key="2">
    <source>
        <dbReference type="Proteomes" id="UP000244937"/>
    </source>
</evidence>
<evidence type="ECO:0000313" key="1">
    <source>
        <dbReference type="EMBL" id="AWI26814.1"/>
    </source>
</evidence>
<dbReference type="KEGG" id="fpal:HYN49_13405"/>
<dbReference type="EMBL" id="CP029187">
    <property type="protein sequence ID" value="AWI26814.1"/>
    <property type="molecule type" value="Genomic_DNA"/>
</dbReference>
<dbReference type="RefSeq" id="WP_108904591.1">
    <property type="nucleotide sequence ID" value="NZ_CP029187.1"/>
</dbReference>
<gene>
    <name evidence="1" type="ORF">HYN49_13405</name>
</gene>
<accession>A0A2S1SK64</accession>
<sequence length="67" mass="7656">MPLTATVNIPDGKEHYIENLKNLAIKHGIEYVNPKVTENSTIFNFILKDGEEDKKKAFLNEVPADWL</sequence>
<proteinExistence type="predicted"/>
<name>A0A2S1SK64_9FLAO</name>
<dbReference type="AlphaFoldDB" id="A0A2S1SK64"/>
<keyword evidence="2" id="KW-1185">Reference proteome</keyword>
<reference evidence="1 2" key="1">
    <citation type="submission" date="2018-05" db="EMBL/GenBank/DDBJ databases">
        <title>Genome sequencing of Flavobacterium sp. HYN0049.</title>
        <authorList>
            <person name="Yi H."/>
            <person name="Baek C."/>
        </authorList>
    </citation>
    <scope>NUCLEOTIDE SEQUENCE [LARGE SCALE GENOMIC DNA]</scope>
    <source>
        <strain evidence="1 2">HYN0049</strain>
    </source>
</reference>
<protein>
    <submittedName>
        <fullName evidence="1">Uncharacterized protein</fullName>
    </submittedName>
</protein>
<organism evidence="1 2">
    <name type="scientific">Flavobacterium pallidum</name>
    <dbReference type="NCBI Taxonomy" id="2172098"/>
    <lineage>
        <taxon>Bacteria</taxon>
        <taxon>Pseudomonadati</taxon>
        <taxon>Bacteroidota</taxon>
        <taxon>Flavobacteriia</taxon>
        <taxon>Flavobacteriales</taxon>
        <taxon>Flavobacteriaceae</taxon>
        <taxon>Flavobacterium</taxon>
    </lineage>
</organism>
<dbReference type="Proteomes" id="UP000244937">
    <property type="component" value="Chromosome"/>
</dbReference>